<evidence type="ECO:0000313" key="1">
    <source>
        <dbReference type="EMBL" id="CAH6719850.1"/>
    </source>
</evidence>
<accession>A0ACA9Y4J9</accession>
<name>A0ACA9Y4J9_9ASCO</name>
<gene>
    <name evidence="1" type="ORF">CLIB1444_02S17942</name>
</gene>
<dbReference type="Proteomes" id="UP001152531">
    <property type="component" value="Unassembled WGS sequence"/>
</dbReference>
<evidence type="ECO:0000313" key="2">
    <source>
        <dbReference type="Proteomes" id="UP001152531"/>
    </source>
</evidence>
<sequence length="243" mass="27541">MAEQVKRIIRVTTEQHVLTDEPPVENFPMRTWSVSVSLLNQEGNEIPANILDKVTYTLHPTFLNPIRTLKTPPFRVEEKGWGEFDIPISVHLVGLNGKLGERKIHHDLNFLKEKYTIDHTISIPTNKSSILNKLLQESGPIPSAEDLSKRKTNEDLNKNTKKLKSNGNAVKGSIDLEKLANGLTKLNEDDLIVIVQMVTDNKTNEMNIKNDVDNGEFTMDLYTLPESLLKSLWDYVKKQTGDV</sequence>
<dbReference type="EMBL" id="CALSDN010000002">
    <property type="protein sequence ID" value="CAH6719850.1"/>
    <property type="molecule type" value="Genomic_DNA"/>
</dbReference>
<organism evidence="1 2">
    <name type="scientific">[Candida] jaroonii</name>
    <dbReference type="NCBI Taxonomy" id="467808"/>
    <lineage>
        <taxon>Eukaryota</taxon>
        <taxon>Fungi</taxon>
        <taxon>Dikarya</taxon>
        <taxon>Ascomycota</taxon>
        <taxon>Saccharomycotina</taxon>
        <taxon>Pichiomycetes</taxon>
        <taxon>Debaryomycetaceae</taxon>
        <taxon>Yamadazyma</taxon>
    </lineage>
</organism>
<keyword evidence="2" id="KW-1185">Reference proteome</keyword>
<comment type="caution">
    <text evidence="1">The sequence shown here is derived from an EMBL/GenBank/DDBJ whole genome shotgun (WGS) entry which is preliminary data.</text>
</comment>
<protein>
    <submittedName>
        <fullName evidence="1">Transcription initiation factor TFIID subunit 14</fullName>
    </submittedName>
</protein>
<reference evidence="1" key="1">
    <citation type="submission" date="2022-06" db="EMBL/GenBank/DDBJ databases">
        <authorList>
            <person name="Legras J.-L."/>
            <person name="Devillers H."/>
            <person name="Grondin C."/>
        </authorList>
    </citation>
    <scope>NUCLEOTIDE SEQUENCE</scope>
    <source>
        <strain evidence="1">CLIB 1444</strain>
    </source>
</reference>
<proteinExistence type="predicted"/>